<dbReference type="FunFam" id="3.40.50.300:FF:001423">
    <property type="entry name" value="Ras family GTPase"/>
    <property type="match status" value="1"/>
</dbReference>
<dbReference type="InterPro" id="IPR020849">
    <property type="entry name" value="Small_GTPase_Ras-type"/>
</dbReference>
<evidence type="ECO:0000313" key="5">
    <source>
        <dbReference type="Proteomes" id="UP000305948"/>
    </source>
</evidence>
<evidence type="ECO:0000313" key="4">
    <source>
        <dbReference type="EMBL" id="TFK49552.1"/>
    </source>
</evidence>
<dbReference type="GO" id="GO:0005525">
    <property type="term" value="F:GTP binding"/>
    <property type="evidence" value="ECO:0007669"/>
    <property type="project" value="UniProtKB-KW"/>
</dbReference>
<dbReference type="Gene3D" id="3.40.50.300">
    <property type="entry name" value="P-loop containing nucleotide triphosphate hydrolases"/>
    <property type="match status" value="1"/>
</dbReference>
<dbReference type="AlphaFoldDB" id="A0A5C3MXD7"/>
<dbReference type="InterPro" id="IPR005225">
    <property type="entry name" value="Small_GTP-bd"/>
</dbReference>
<keyword evidence="3" id="KW-0342">GTP-binding</keyword>
<proteinExistence type="predicted"/>
<evidence type="ECO:0000256" key="2">
    <source>
        <dbReference type="ARBA" id="ARBA00022741"/>
    </source>
</evidence>
<dbReference type="GO" id="GO:0003924">
    <property type="term" value="F:GTPase activity"/>
    <property type="evidence" value="ECO:0007669"/>
    <property type="project" value="InterPro"/>
</dbReference>
<protein>
    <submittedName>
        <fullName evidence="4">Uncharacterized protein</fullName>
    </submittedName>
</protein>
<keyword evidence="5" id="KW-1185">Reference proteome</keyword>
<feature type="non-terminal residue" evidence="4">
    <location>
        <position position="1"/>
    </location>
</feature>
<accession>A0A5C3MXD7</accession>
<dbReference type="PROSITE" id="PS51419">
    <property type="entry name" value="RAB"/>
    <property type="match status" value="1"/>
</dbReference>
<dbReference type="NCBIfam" id="TIGR00231">
    <property type="entry name" value="small_GTP"/>
    <property type="match status" value="1"/>
</dbReference>
<dbReference type="InterPro" id="IPR027417">
    <property type="entry name" value="P-loop_NTPase"/>
</dbReference>
<dbReference type="PANTHER" id="PTHR24070">
    <property type="entry name" value="RAS, DI-RAS, AND RHEB FAMILY MEMBERS OF SMALL GTPASE SUPERFAMILY"/>
    <property type="match status" value="1"/>
</dbReference>
<dbReference type="SMART" id="SM00174">
    <property type="entry name" value="RHO"/>
    <property type="match status" value="1"/>
</dbReference>
<dbReference type="GO" id="GO:0007165">
    <property type="term" value="P:signal transduction"/>
    <property type="evidence" value="ECO:0007669"/>
    <property type="project" value="InterPro"/>
</dbReference>
<dbReference type="PROSITE" id="PS51421">
    <property type="entry name" value="RAS"/>
    <property type="match status" value="1"/>
</dbReference>
<sequence>IPGAGVGKSALTVRFIQNLFVEGYDPTIEDWYRKQAVIDGEVALLEILDTAGQEEYKAMRDQYIRSSEGFLLVYSITSRRSFEQVIPLYEELLRVKDVLSCPAILVGNKCDLDYGREWWRLCIVYAEGLFCAEKMGCLFVETSAKMRINVDEAFHDLLREIRRRHEVRDSLYMQLHLT</sequence>
<dbReference type="SMART" id="SM00173">
    <property type="entry name" value="RAS"/>
    <property type="match status" value="1"/>
</dbReference>
<dbReference type="CDD" id="cd00876">
    <property type="entry name" value="Ras"/>
    <property type="match status" value="1"/>
</dbReference>
<keyword evidence="2" id="KW-0547">Nucleotide-binding</keyword>
<comment type="subcellular location">
    <subcellularLocation>
        <location evidence="1">Cell membrane</location>
        <topology evidence="1">Lipid-anchor</topology>
        <orientation evidence="1">Cytoplasmic side</orientation>
    </subcellularLocation>
</comment>
<reference evidence="4 5" key="1">
    <citation type="journal article" date="2019" name="Nat. Ecol. Evol.">
        <title>Megaphylogeny resolves global patterns of mushroom evolution.</title>
        <authorList>
            <person name="Varga T."/>
            <person name="Krizsan K."/>
            <person name="Foldi C."/>
            <person name="Dima B."/>
            <person name="Sanchez-Garcia M."/>
            <person name="Sanchez-Ramirez S."/>
            <person name="Szollosi G.J."/>
            <person name="Szarkandi J.G."/>
            <person name="Papp V."/>
            <person name="Albert L."/>
            <person name="Andreopoulos W."/>
            <person name="Angelini C."/>
            <person name="Antonin V."/>
            <person name="Barry K.W."/>
            <person name="Bougher N.L."/>
            <person name="Buchanan P."/>
            <person name="Buyck B."/>
            <person name="Bense V."/>
            <person name="Catcheside P."/>
            <person name="Chovatia M."/>
            <person name="Cooper J."/>
            <person name="Damon W."/>
            <person name="Desjardin D."/>
            <person name="Finy P."/>
            <person name="Geml J."/>
            <person name="Haridas S."/>
            <person name="Hughes K."/>
            <person name="Justo A."/>
            <person name="Karasinski D."/>
            <person name="Kautmanova I."/>
            <person name="Kiss B."/>
            <person name="Kocsube S."/>
            <person name="Kotiranta H."/>
            <person name="LaButti K.M."/>
            <person name="Lechner B.E."/>
            <person name="Liimatainen K."/>
            <person name="Lipzen A."/>
            <person name="Lukacs Z."/>
            <person name="Mihaltcheva S."/>
            <person name="Morgado L.N."/>
            <person name="Niskanen T."/>
            <person name="Noordeloos M.E."/>
            <person name="Ohm R.A."/>
            <person name="Ortiz-Santana B."/>
            <person name="Ovrebo C."/>
            <person name="Racz N."/>
            <person name="Riley R."/>
            <person name="Savchenko A."/>
            <person name="Shiryaev A."/>
            <person name="Soop K."/>
            <person name="Spirin V."/>
            <person name="Szebenyi C."/>
            <person name="Tomsovsky M."/>
            <person name="Tulloss R.E."/>
            <person name="Uehling J."/>
            <person name="Grigoriev I.V."/>
            <person name="Vagvolgyi C."/>
            <person name="Papp T."/>
            <person name="Martin F.M."/>
            <person name="Miettinen O."/>
            <person name="Hibbett D.S."/>
            <person name="Nagy L.G."/>
        </authorList>
    </citation>
    <scope>NUCLEOTIDE SEQUENCE [LARGE SCALE GENOMIC DNA]</scope>
    <source>
        <strain evidence="4 5">OMC1185</strain>
    </source>
</reference>
<dbReference type="InterPro" id="IPR001806">
    <property type="entry name" value="Small_GTPase"/>
</dbReference>
<dbReference type="PRINTS" id="PR00449">
    <property type="entry name" value="RASTRNSFRMNG"/>
</dbReference>
<dbReference type="SMART" id="SM00175">
    <property type="entry name" value="RAB"/>
    <property type="match status" value="1"/>
</dbReference>
<dbReference type="OrthoDB" id="5976022at2759"/>
<gene>
    <name evidence="4" type="ORF">OE88DRAFT_1632510</name>
</gene>
<name>A0A5C3MXD7_9AGAM</name>
<dbReference type="Proteomes" id="UP000305948">
    <property type="component" value="Unassembled WGS sequence"/>
</dbReference>
<dbReference type="GO" id="GO:0005886">
    <property type="term" value="C:plasma membrane"/>
    <property type="evidence" value="ECO:0007669"/>
    <property type="project" value="UniProtKB-SubCell"/>
</dbReference>
<dbReference type="EMBL" id="ML213515">
    <property type="protein sequence ID" value="TFK49552.1"/>
    <property type="molecule type" value="Genomic_DNA"/>
</dbReference>
<dbReference type="Pfam" id="PF00071">
    <property type="entry name" value="Ras"/>
    <property type="match status" value="1"/>
</dbReference>
<evidence type="ECO:0000256" key="3">
    <source>
        <dbReference type="ARBA" id="ARBA00023134"/>
    </source>
</evidence>
<dbReference type="STRING" id="5364.A0A5C3MXD7"/>
<evidence type="ECO:0000256" key="1">
    <source>
        <dbReference type="ARBA" id="ARBA00004342"/>
    </source>
</evidence>
<organism evidence="4 5">
    <name type="scientific">Heliocybe sulcata</name>
    <dbReference type="NCBI Taxonomy" id="5364"/>
    <lineage>
        <taxon>Eukaryota</taxon>
        <taxon>Fungi</taxon>
        <taxon>Dikarya</taxon>
        <taxon>Basidiomycota</taxon>
        <taxon>Agaricomycotina</taxon>
        <taxon>Agaricomycetes</taxon>
        <taxon>Gloeophyllales</taxon>
        <taxon>Gloeophyllaceae</taxon>
        <taxon>Heliocybe</taxon>
    </lineage>
</organism>
<dbReference type="SUPFAM" id="SSF52540">
    <property type="entry name" value="P-loop containing nucleoside triphosphate hydrolases"/>
    <property type="match status" value="1"/>
</dbReference>